<gene>
    <name evidence="2" type="ORF">BCF33_2805</name>
</gene>
<dbReference type="EMBL" id="PVTT01000004">
    <property type="protein sequence ID" value="PRY91923.1"/>
    <property type="molecule type" value="Genomic_DNA"/>
</dbReference>
<comment type="caution">
    <text evidence="2">The sequence shown here is derived from an EMBL/GenBank/DDBJ whole genome shotgun (WGS) entry which is preliminary data.</text>
</comment>
<name>A0A2T0WYZ4_9RHOB</name>
<feature type="compositionally biased region" description="Gly residues" evidence="1">
    <location>
        <begin position="113"/>
        <end position="128"/>
    </location>
</feature>
<evidence type="ECO:0000313" key="2">
    <source>
        <dbReference type="EMBL" id="PRY91923.1"/>
    </source>
</evidence>
<accession>A0A2T0WYZ4</accession>
<protein>
    <submittedName>
        <fullName evidence="2">Uncharacterized protein</fullName>
    </submittedName>
</protein>
<dbReference type="RefSeq" id="WP_106161893.1">
    <property type="nucleotide sequence ID" value="NZ_PVTT01000004.1"/>
</dbReference>
<evidence type="ECO:0000256" key="1">
    <source>
        <dbReference type="SAM" id="MobiDB-lite"/>
    </source>
</evidence>
<sequence>MTEEDRARTALRRLAALPEAAPAPGGPARLLAPEGSDGAAMRRAVVAEVEGAVLPVALELLALPEGGGLALALGGRRLRGPGGAGEAAARLAGFLAEAAARGAGLAARTAAAGGPGGPEIGGEIGGEGLPAPRLDERLAALMPKDGAPPPAGEGPAAEGPGGEGPGEVLGEEEDLEALLARLAAPPGALPLPEGGAGALGDVPPARALAEAAEGLLAARGPGPWAVCRGPAPGAGPGAGPGAMAAALVAWPDAPPRLLALRAADLPALLAGLGRLLPQDG</sequence>
<organism evidence="2 3">
    <name type="scientific">Hasllibacter halocynthiae</name>
    <dbReference type="NCBI Taxonomy" id="595589"/>
    <lineage>
        <taxon>Bacteria</taxon>
        <taxon>Pseudomonadati</taxon>
        <taxon>Pseudomonadota</taxon>
        <taxon>Alphaproteobacteria</taxon>
        <taxon>Rhodobacterales</taxon>
        <taxon>Roseobacteraceae</taxon>
        <taxon>Hasllibacter</taxon>
    </lineage>
</organism>
<evidence type="ECO:0000313" key="3">
    <source>
        <dbReference type="Proteomes" id="UP000238801"/>
    </source>
</evidence>
<feature type="region of interest" description="Disordered" evidence="1">
    <location>
        <begin position="109"/>
        <end position="168"/>
    </location>
</feature>
<dbReference type="Proteomes" id="UP000238801">
    <property type="component" value="Unassembled WGS sequence"/>
</dbReference>
<proteinExistence type="predicted"/>
<reference evidence="2 3" key="1">
    <citation type="submission" date="2018-03" db="EMBL/GenBank/DDBJ databases">
        <title>Genomic Encyclopedia of Archaeal and Bacterial Type Strains, Phase II (KMG-II): from individual species to whole genera.</title>
        <authorList>
            <person name="Goeker M."/>
        </authorList>
    </citation>
    <scope>NUCLEOTIDE SEQUENCE [LARGE SCALE GENOMIC DNA]</scope>
    <source>
        <strain evidence="2 3">DSM 29318</strain>
    </source>
</reference>
<keyword evidence="3" id="KW-1185">Reference proteome</keyword>
<dbReference type="AlphaFoldDB" id="A0A2T0WYZ4"/>